<evidence type="ECO:0000313" key="2">
    <source>
        <dbReference type="EMBL" id="CAB3241508.1"/>
    </source>
</evidence>
<dbReference type="EMBL" id="CADEBD010000226">
    <property type="protein sequence ID" value="CAB3225438.1"/>
    <property type="molecule type" value="Genomic_DNA"/>
</dbReference>
<evidence type="ECO:0000313" key="3">
    <source>
        <dbReference type="Proteomes" id="UP000494106"/>
    </source>
</evidence>
<accession>A0A8S0YZY4</accession>
<evidence type="ECO:0008006" key="5">
    <source>
        <dbReference type="Google" id="ProtNLM"/>
    </source>
</evidence>
<dbReference type="PANTHER" id="PTHR47272">
    <property type="entry name" value="DDE_TNP_1_7 DOMAIN-CONTAINING PROTEIN"/>
    <property type="match status" value="1"/>
</dbReference>
<proteinExistence type="predicted"/>
<gene>
    <name evidence="1" type="ORF">APLA_LOCUS2211</name>
    <name evidence="2" type="ORF">APLA_LOCUS8679</name>
</gene>
<dbReference type="EMBL" id="CADEBC010000510">
    <property type="protein sequence ID" value="CAB3241508.1"/>
    <property type="molecule type" value="Genomic_DNA"/>
</dbReference>
<dbReference type="AlphaFoldDB" id="A0A8S0YZY4"/>
<reference evidence="3 4" key="1">
    <citation type="submission" date="2020-04" db="EMBL/GenBank/DDBJ databases">
        <authorList>
            <person name="Wallbank WR R."/>
            <person name="Pardo Diaz C."/>
            <person name="Kozak K."/>
            <person name="Martin S."/>
            <person name="Jiggins C."/>
            <person name="Moest M."/>
            <person name="Warren A I."/>
            <person name="Byers J.R.P. K."/>
            <person name="Montejo-Kovacevich G."/>
            <person name="Yen C E."/>
        </authorList>
    </citation>
    <scope>NUCLEOTIDE SEQUENCE [LARGE SCALE GENOMIC DNA]</scope>
</reference>
<keyword evidence="3" id="KW-1185">Reference proteome</keyword>
<evidence type="ECO:0000313" key="4">
    <source>
        <dbReference type="Proteomes" id="UP000494256"/>
    </source>
</evidence>
<dbReference type="Proteomes" id="UP000494106">
    <property type="component" value="Unassembled WGS sequence"/>
</dbReference>
<organism evidence="1 4">
    <name type="scientific">Arctia plantaginis</name>
    <name type="common">Wood tiger moth</name>
    <name type="synonym">Phalaena plantaginis</name>
    <dbReference type="NCBI Taxonomy" id="874455"/>
    <lineage>
        <taxon>Eukaryota</taxon>
        <taxon>Metazoa</taxon>
        <taxon>Ecdysozoa</taxon>
        <taxon>Arthropoda</taxon>
        <taxon>Hexapoda</taxon>
        <taxon>Insecta</taxon>
        <taxon>Pterygota</taxon>
        <taxon>Neoptera</taxon>
        <taxon>Endopterygota</taxon>
        <taxon>Lepidoptera</taxon>
        <taxon>Glossata</taxon>
        <taxon>Ditrysia</taxon>
        <taxon>Noctuoidea</taxon>
        <taxon>Erebidae</taxon>
        <taxon>Arctiinae</taxon>
        <taxon>Arctia</taxon>
    </lineage>
</organism>
<dbReference type="OrthoDB" id="7421003at2759"/>
<name>A0A8S0YZY4_ARCPL</name>
<dbReference type="Proteomes" id="UP000494256">
    <property type="component" value="Unassembled WGS sequence"/>
</dbReference>
<sequence length="94" mass="11012">MEGIDRLDRIIGKYPMRGRTGKWTVRVIFHFFDCVAALAWIEYRYDAMKLGRPRKLIKQYLDFKMNLAKYLIYGGPIRPPLVLCPSPSQCQQST</sequence>
<comment type="caution">
    <text evidence="1">The sequence shown here is derived from an EMBL/GenBank/DDBJ whole genome shotgun (WGS) entry which is preliminary data.</text>
</comment>
<dbReference type="PANTHER" id="PTHR47272:SF2">
    <property type="entry name" value="PIGGYBAC TRANSPOSABLE ELEMENT-DERIVED PROTEIN 3-LIKE"/>
    <property type="match status" value="1"/>
</dbReference>
<protein>
    <recommendedName>
        <fullName evidence="5">PiggyBac transposable element-derived protein domain-containing protein</fullName>
    </recommendedName>
</protein>
<evidence type="ECO:0000313" key="1">
    <source>
        <dbReference type="EMBL" id="CAB3225438.1"/>
    </source>
</evidence>